<proteinExistence type="predicted"/>
<name>A0ABQ9QFW5_9PEZI</name>
<dbReference type="RefSeq" id="XP_060372065.1">
    <property type="nucleotide sequence ID" value="XM_060533357.1"/>
</dbReference>
<organism evidence="1 2">
    <name type="scientific">Colletotrichum tamarilloi</name>
    <dbReference type="NCBI Taxonomy" id="1209934"/>
    <lineage>
        <taxon>Eukaryota</taxon>
        <taxon>Fungi</taxon>
        <taxon>Dikarya</taxon>
        <taxon>Ascomycota</taxon>
        <taxon>Pezizomycotina</taxon>
        <taxon>Sordariomycetes</taxon>
        <taxon>Hypocreomycetidae</taxon>
        <taxon>Glomerellales</taxon>
        <taxon>Glomerellaceae</taxon>
        <taxon>Colletotrichum</taxon>
        <taxon>Colletotrichum acutatum species complex</taxon>
    </lineage>
</organism>
<comment type="caution">
    <text evidence="1">The sequence shown here is derived from an EMBL/GenBank/DDBJ whole genome shotgun (WGS) entry which is preliminary data.</text>
</comment>
<sequence>MPLTRAAWLRRASVERESLGSASQIPANDDYQPLETDRGLLLCAGSFGCYQETLREGGTGVREKAFTFFNSLISFRTDT</sequence>
<evidence type="ECO:0000313" key="1">
    <source>
        <dbReference type="EMBL" id="KAK1446663.1"/>
    </source>
</evidence>
<protein>
    <submittedName>
        <fullName evidence="1">Uncharacterized protein</fullName>
    </submittedName>
</protein>
<dbReference type="EMBL" id="MLFU01000568">
    <property type="protein sequence ID" value="KAK1446663.1"/>
    <property type="molecule type" value="Genomic_DNA"/>
</dbReference>
<gene>
    <name evidence="1" type="ORF">CTAM01_17373</name>
</gene>
<dbReference type="Proteomes" id="UP001227543">
    <property type="component" value="Unassembled WGS sequence"/>
</dbReference>
<keyword evidence="2" id="KW-1185">Reference proteome</keyword>
<evidence type="ECO:0000313" key="2">
    <source>
        <dbReference type="Proteomes" id="UP001227543"/>
    </source>
</evidence>
<reference evidence="1 2" key="1">
    <citation type="submission" date="2016-10" db="EMBL/GenBank/DDBJ databases">
        <title>The genome sequence of Colletotrichum fioriniae PJ7.</title>
        <authorList>
            <person name="Baroncelli R."/>
        </authorList>
    </citation>
    <scope>NUCLEOTIDE SEQUENCE [LARGE SCALE GENOMIC DNA]</scope>
    <source>
        <strain evidence="1 2">Tom-12</strain>
    </source>
</reference>
<accession>A0ABQ9QFW5</accession>
<dbReference type="GeneID" id="85417595"/>